<keyword evidence="2" id="KW-1185">Reference proteome</keyword>
<name>A0A7I9Y1J8_9MYCO</name>
<evidence type="ECO:0000313" key="1">
    <source>
        <dbReference type="EMBL" id="GFG75951.1"/>
    </source>
</evidence>
<evidence type="ECO:0000313" key="2">
    <source>
        <dbReference type="Proteomes" id="UP000465361"/>
    </source>
</evidence>
<accession>A0A7I9Y1J8</accession>
<sequence length="63" mass="7035">MWVTYLEIPCDQGAMVSEPHPLMWQLSALHRFRTDVDVAVVVVVLELANLIAHFTTAWAGIAT</sequence>
<organism evidence="1 2">
    <name type="scientific">Mycobacterium botniense</name>
    <dbReference type="NCBI Taxonomy" id="84962"/>
    <lineage>
        <taxon>Bacteria</taxon>
        <taxon>Bacillati</taxon>
        <taxon>Actinomycetota</taxon>
        <taxon>Actinomycetes</taxon>
        <taxon>Mycobacteriales</taxon>
        <taxon>Mycobacteriaceae</taxon>
        <taxon>Mycobacterium</taxon>
    </lineage>
</organism>
<dbReference type="EMBL" id="BLKW01000004">
    <property type="protein sequence ID" value="GFG75951.1"/>
    <property type="molecule type" value="Genomic_DNA"/>
</dbReference>
<dbReference type="Proteomes" id="UP000465361">
    <property type="component" value="Unassembled WGS sequence"/>
</dbReference>
<proteinExistence type="predicted"/>
<dbReference type="AlphaFoldDB" id="A0A7I9Y1J8"/>
<reference evidence="1 2" key="1">
    <citation type="journal article" date="2019" name="Emerg. Microbes Infect.">
        <title>Comprehensive subspecies identification of 175 nontuberculous mycobacteria species based on 7547 genomic profiles.</title>
        <authorList>
            <person name="Matsumoto Y."/>
            <person name="Kinjo T."/>
            <person name="Motooka D."/>
            <person name="Nabeya D."/>
            <person name="Jung N."/>
            <person name="Uechi K."/>
            <person name="Horii T."/>
            <person name="Iida T."/>
            <person name="Fujita J."/>
            <person name="Nakamura S."/>
        </authorList>
    </citation>
    <scope>NUCLEOTIDE SEQUENCE [LARGE SCALE GENOMIC DNA]</scope>
    <source>
        <strain evidence="1 2">JCM 17322</strain>
    </source>
</reference>
<comment type="caution">
    <text evidence="1">The sequence shown here is derived from an EMBL/GenBank/DDBJ whole genome shotgun (WGS) entry which is preliminary data.</text>
</comment>
<protein>
    <submittedName>
        <fullName evidence="1">Uncharacterized protein</fullName>
    </submittedName>
</protein>
<gene>
    <name evidence="1" type="ORF">MBOT_33160</name>
</gene>